<dbReference type="PIRSF" id="PIRSF012524">
    <property type="entry name" value="YitL_S1"/>
    <property type="match status" value="1"/>
</dbReference>
<evidence type="ECO:0000313" key="4">
    <source>
        <dbReference type="EMBL" id="EAY29565.1"/>
    </source>
</evidence>
<feature type="domain" description="Conserved virulence factor B-like winged helix" evidence="3">
    <location>
        <begin position="220"/>
        <end position="277"/>
    </location>
</feature>
<evidence type="ECO:0000313" key="5">
    <source>
        <dbReference type="Proteomes" id="UP000004095"/>
    </source>
</evidence>
<evidence type="ECO:0000259" key="3">
    <source>
        <dbReference type="Pfam" id="PF17783"/>
    </source>
</evidence>
<gene>
    <name evidence="4" type="ORF">M23134_00449</name>
</gene>
<reference evidence="4 5" key="1">
    <citation type="submission" date="2007-01" db="EMBL/GenBank/DDBJ databases">
        <authorList>
            <person name="Haygood M."/>
            <person name="Podell S."/>
            <person name="Anderson C."/>
            <person name="Hopkinson B."/>
            <person name="Roe K."/>
            <person name="Barbeau K."/>
            <person name="Gaasterland T."/>
            <person name="Ferriera S."/>
            <person name="Johnson J."/>
            <person name="Kravitz S."/>
            <person name="Beeson K."/>
            <person name="Sutton G."/>
            <person name="Rogers Y.-H."/>
            <person name="Friedman R."/>
            <person name="Frazier M."/>
            <person name="Venter J.C."/>
        </authorList>
    </citation>
    <scope>NUCLEOTIDE SEQUENCE [LARGE SCALE GENOMIC DNA]</scope>
    <source>
        <strain evidence="4 5">ATCC 23134</strain>
    </source>
</reference>
<dbReference type="OrthoDB" id="9801597at2"/>
<sequence>MIKYGEHNRLRINREVDFGVYLIDDDGTEVLMPARYVPEDAQIGDEIEAFVYFDSEDRIVATTDTPKAKVGEFAYLKAVAVSKVGAFLDWGLPKDLMLPYSEQKRKVYTGSHYLVRIYVDDKTNRIVSTTKVGRYLEDSVLTELEEGQEVDITVCDSTYMGYQVIVNKQFLGLLYKNEVFRNLEPGEQTKGYVKKIRWDDFRVDVRLQPDGYGQVEPAAETILRVLNERGGKLPLSDKSAPEEVYEQLQMSKKVFKKAIGGLYKDRKIIIGVDEIKLAIPKRRQRE</sequence>
<protein>
    <submittedName>
        <fullName evidence="4">Nucleic acid binding protein</fullName>
    </submittedName>
</protein>
<proteinExistence type="inferred from homology"/>
<dbReference type="InterPro" id="IPR039566">
    <property type="entry name" value="CvfB_S1_st"/>
</dbReference>
<dbReference type="PANTHER" id="PTHR37296">
    <property type="entry name" value="CONSERVED VIRULENCE FACTOR B"/>
    <property type="match status" value="1"/>
</dbReference>
<name>A1ZJ29_MICM2</name>
<keyword evidence="5" id="KW-1185">Reference proteome</keyword>
<comment type="similarity">
    <text evidence="1">Belongs to the CvfB family.</text>
</comment>
<dbReference type="PANTHER" id="PTHR37296:SF1">
    <property type="entry name" value="CONSERVED VIRULENCE FACTOR B"/>
    <property type="match status" value="1"/>
</dbReference>
<dbReference type="Proteomes" id="UP000004095">
    <property type="component" value="Unassembled WGS sequence"/>
</dbReference>
<dbReference type="InterPro" id="IPR012340">
    <property type="entry name" value="NA-bd_OB-fold"/>
</dbReference>
<dbReference type="AlphaFoldDB" id="A1ZJ29"/>
<dbReference type="Gene3D" id="2.40.50.140">
    <property type="entry name" value="Nucleic acid-binding proteins"/>
    <property type="match status" value="1"/>
</dbReference>
<dbReference type="EMBL" id="AAWS01000010">
    <property type="protein sequence ID" value="EAY29565.1"/>
    <property type="molecule type" value="Genomic_DNA"/>
</dbReference>
<comment type="caution">
    <text evidence="4">The sequence shown here is derived from an EMBL/GenBank/DDBJ whole genome shotgun (WGS) entry which is preliminary data.</text>
</comment>
<dbReference type="Pfam" id="PF17783">
    <property type="entry name" value="WHD_CvfB"/>
    <property type="match status" value="1"/>
</dbReference>
<evidence type="ECO:0000259" key="2">
    <source>
        <dbReference type="Pfam" id="PF13509"/>
    </source>
</evidence>
<dbReference type="InterPro" id="IPR014464">
    <property type="entry name" value="CvfB_fam"/>
</dbReference>
<accession>A1ZJ29</accession>
<dbReference type="Pfam" id="PF13509">
    <property type="entry name" value="S1_2"/>
    <property type="match status" value="1"/>
</dbReference>
<dbReference type="InterPro" id="IPR040764">
    <property type="entry name" value="CvfB_WH"/>
</dbReference>
<dbReference type="Gene3D" id="1.10.10.10">
    <property type="entry name" value="Winged helix-like DNA-binding domain superfamily/Winged helix DNA-binding domain"/>
    <property type="match status" value="1"/>
</dbReference>
<dbReference type="InterPro" id="IPR036388">
    <property type="entry name" value="WH-like_DNA-bd_sf"/>
</dbReference>
<evidence type="ECO:0000256" key="1">
    <source>
        <dbReference type="PIRNR" id="PIRNR012524"/>
    </source>
</evidence>
<organism evidence="4 5">
    <name type="scientific">Microscilla marina ATCC 23134</name>
    <dbReference type="NCBI Taxonomy" id="313606"/>
    <lineage>
        <taxon>Bacteria</taxon>
        <taxon>Pseudomonadati</taxon>
        <taxon>Bacteroidota</taxon>
        <taxon>Cytophagia</taxon>
        <taxon>Cytophagales</taxon>
        <taxon>Microscillaceae</taxon>
        <taxon>Microscilla</taxon>
    </lineage>
</organism>
<dbReference type="RefSeq" id="WP_002695981.1">
    <property type="nucleotide sequence ID" value="NZ_AAWS01000010.1"/>
</dbReference>
<feature type="domain" description="Conserved virulence factor B first S1" evidence="2">
    <location>
        <begin position="5"/>
        <end position="63"/>
    </location>
</feature>
<dbReference type="eggNOG" id="COG2996">
    <property type="taxonomic scope" value="Bacteria"/>
</dbReference>